<protein>
    <recommendedName>
        <fullName evidence="5">ATPase expression protein 2, mitochondrial</fullName>
    </recommendedName>
</protein>
<evidence type="ECO:0000256" key="7">
    <source>
        <dbReference type="ARBA" id="ARBA00023128"/>
    </source>
</evidence>
<proteinExistence type="inferred from homology"/>
<evidence type="ECO:0000256" key="2">
    <source>
        <dbReference type="ARBA" id="ARBA00004173"/>
    </source>
</evidence>
<evidence type="ECO:0000256" key="5">
    <source>
        <dbReference type="ARBA" id="ARBA00019258"/>
    </source>
</evidence>
<dbReference type="RefSeq" id="XP_018982718.1">
    <property type="nucleotide sequence ID" value="XM_019127285.1"/>
</dbReference>
<dbReference type="GeneID" id="30145138"/>
<dbReference type="GO" id="GO:0005739">
    <property type="term" value="C:mitochondrion"/>
    <property type="evidence" value="ECO:0007669"/>
    <property type="project" value="UniProtKB-SubCell"/>
</dbReference>
<dbReference type="OrthoDB" id="3980946at2759"/>
<keyword evidence="6" id="KW-0809">Transit peptide</keyword>
<evidence type="ECO:0000256" key="6">
    <source>
        <dbReference type="ARBA" id="ARBA00022946"/>
    </source>
</evidence>
<comment type="function">
    <text evidence="1">Required for translation of the mitochondrial OLI1 transcript coding for the mitochondrial ATP synthase subunit 9.</text>
</comment>
<name>A0A1E3QIC3_9ASCO</name>
<comment type="similarity">
    <text evidence="3">Belongs to the AEP2 family.</text>
</comment>
<comment type="subcellular location">
    <subcellularLocation>
        <location evidence="2">Mitochondrion</location>
    </subcellularLocation>
</comment>
<accession>A0A1E3QIC3</accession>
<keyword evidence="7" id="KW-0496">Mitochondrion</keyword>
<gene>
    <name evidence="8" type="ORF">BABINDRAFT_15627</name>
</gene>
<dbReference type="InterPro" id="IPR024319">
    <property type="entry name" value="ATPase_expression_mit"/>
</dbReference>
<evidence type="ECO:0000256" key="4">
    <source>
        <dbReference type="ARBA" id="ARBA00011657"/>
    </source>
</evidence>
<evidence type="ECO:0000256" key="3">
    <source>
        <dbReference type="ARBA" id="ARBA00009790"/>
    </source>
</evidence>
<sequence length="544" mass="62086">MLRSCVRSTSTAVRRCLSTVALRDPLLSFYREGYQAAPLACPAHTSIPLHRSDSLAANEALFSHLHNHDFEALTVDLLQAFQFYADDKAGLRALLTRDEVSRLVGAVAEYQMQCARLAYRAKGLKDVMNDNLVRREQCRRLYRDLLVLKGHFKSVYALSMADQELFLRLDMANMKLHKVSVGLKAMEALAHKRNVPLSLNVWDMKIRALGSAMPELWKFRGKKVEFTLSSGAAFPKVTTQPSTLLAEFYRLGLAPNARIHEAFVYSFGNAGDIARLQTYLNNTWGFRLSEEEGESIFGAPKLLVTDARALSYPSASTLAAVVSAFAKNDEFEMAMQYVNEFQKHYTIDLSTQEALHFWKVLFAWAALTTSFSTKALPLAQQQHILERRFNTMETLWALFEANHNKPDLKLLRVRMLMLKQSRKLDLLLAELPRIHAHVRANQECATRVSLATDAYISINARNMYESFLKSIMKLQFDKNSRDIDGPRQLVLEWALDADMTKTLQEVYDKRRVQAATKRTALEERTIQKNAETYDKEDDSLLQLW</sequence>
<dbReference type="EMBL" id="KV454441">
    <property type="protein sequence ID" value="ODQ77390.1"/>
    <property type="molecule type" value="Genomic_DNA"/>
</dbReference>
<reference evidence="9" key="1">
    <citation type="submission" date="2016-05" db="EMBL/GenBank/DDBJ databases">
        <title>Comparative genomics of biotechnologically important yeasts.</title>
        <authorList>
            <consortium name="DOE Joint Genome Institute"/>
            <person name="Riley R."/>
            <person name="Haridas S."/>
            <person name="Wolfe K.H."/>
            <person name="Lopes M.R."/>
            <person name="Hittinger C.T."/>
            <person name="Goker M."/>
            <person name="Salamov A."/>
            <person name="Wisecaver J."/>
            <person name="Long T.M."/>
            <person name="Aerts A.L."/>
            <person name="Barry K."/>
            <person name="Choi C."/>
            <person name="Clum A."/>
            <person name="Coughlan A.Y."/>
            <person name="Deshpande S."/>
            <person name="Douglass A.P."/>
            <person name="Hanson S.J."/>
            <person name="Klenk H.-P."/>
            <person name="Labutti K."/>
            <person name="Lapidus A."/>
            <person name="Lindquist E."/>
            <person name="Lipzen A."/>
            <person name="Meier-Kolthoff J.P."/>
            <person name="Ohm R.A."/>
            <person name="Otillar R.P."/>
            <person name="Pangilinan J."/>
            <person name="Peng Y."/>
            <person name="Rokas A."/>
            <person name="Rosa C.A."/>
            <person name="Scheuner C."/>
            <person name="Sibirny A.A."/>
            <person name="Slot J.C."/>
            <person name="Stielow J.B."/>
            <person name="Sun H."/>
            <person name="Kurtzman C.P."/>
            <person name="Blackwell M."/>
            <person name="Grigoriev I.V."/>
            <person name="Jeffries T.W."/>
        </authorList>
    </citation>
    <scope>NUCLEOTIDE SEQUENCE [LARGE SCALE GENOMIC DNA]</scope>
    <source>
        <strain evidence="9">NRRL Y-12698</strain>
    </source>
</reference>
<comment type="subunit">
    <text evidence="4">Binds to the 5'UTR of the OLI1 mRNA.</text>
</comment>
<keyword evidence="9" id="KW-1185">Reference proteome</keyword>
<evidence type="ECO:0000313" key="9">
    <source>
        <dbReference type="Proteomes" id="UP000094336"/>
    </source>
</evidence>
<evidence type="ECO:0000256" key="1">
    <source>
        <dbReference type="ARBA" id="ARBA00002412"/>
    </source>
</evidence>
<organism evidence="8 9">
    <name type="scientific">Babjeviella inositovora NRRL Y-12698</name>
    <dbReference type="NCBI Taxonomy" id="984486"/>
    <lineage>
        <taxon>Eukaryota</taxon>
        <taxon>Fungi</taxon>
        <taxon>Dikarya</taxon>
        <taxon>Ascomycota</taxon>
        <taxon>Saccharomycotina</taxon>
        <taxon>Pichiomycetes</taxon>
        <taxon>Serinales incertae sedis</taxon>
        <taxon>Babjeviella</taxon>
    </lineage>
</organism>
<evidence type="ECO:0000313" key="8">
    <source>
        <dbReference type="EMBL" id="ODQ77390.1"/>
    </source>
</evidence>
<dbReference type="Pfam" id="PF12921">
    <property type="entry name" value="ATP13"/>
    <property type="match status" value="1"/>
</dbReference>
<dbReference type="Proteomes" id="UP000094336">
    <property type="component" value="Unassembled WGS sequence"/>
</dbReference>
<dbReference type="AlphaFoldDB" id="A0A1E3QIC3"/>